<keyword evidence="2" id="KW-0408">Iron</keyword>
<proteinExistence type="predicted"/>
<reference evidence="5 6" key="1">
    <citation type="submission" date="2020-08" db="EMBL/GenBank/DDBJ databases">
        <title>Aphidius gifuensis genome sequencing and assembly.</title>
        <authorList>
            <person name="Du Z."/>
        </authorList>
    </citation>
    <scope>NUCLEOTIDE SEQUENCE [LARGE SCALE GENOMIC DNA]</scope>
    <source>
        <strain evidence="5">YNYX2018</strain>
        <tissue evidence="5">Adults</tissue>
    </source>
</reference>
<sequence length="222" mass="25039">MSVTKIENTSDLDAFLKSKDILVIHFYAPWAEQCTQMNELIDDLSTKDSYKGIKFAKVEAEEAPELSIKYKVSAVPEIIFVKNSDVIDRVTGAHPAVLGEKLKKYLTQPVESTLTKTKPLSGDERLKQLINQAKCMLFMKGNPQAPRCGFSRTITGILDGLNIDYQTFDILEDNDVREGLKKFSNWPTYPQLYLDGELLGGLDIVKEMKENGELEEMLPKKS</sequence>
<dbReference type="InterPro" id="IPR033658">
    <property type="entry name" value="GRX_PICOT-like"/>
</dbReference>
<dbReference type="InterPro" id="IPR036249">
    <property type="entry name" value="Thioredoxin-like_sf"/>
</dbReference>
<organism evidence="5 6">
    <name type="scientific">Aphidius gifuensis</name>
    <name type="common">Parasitoid wasp</name>
    <dbReference type="NCBI Taxonomy" id="684658"/>
    <lineage>
        <taxon>Eukaryota</taxon>
        <taxon>Metazoa</taxon>
        <taxon>Ecdysozoa</taxon>
        <taxon>Arthropoda</taxon>
        <taxon>Hexapoda</taxon>
        <taxon>Insecta</taxon>
        <taxon>Pterygota</taxon>
        <taxon>Neoptera</taxon>
        <taxon>Endopterygota</taxon>
        <taxon>Hymenoptera</taxon>
        <taxon>Apocrita</taxon>
        <taxon>Ichneumonoidea</taxon>
        <taxon>Braconidae</taxon>
        <taxon>Aphidiinae</taxon>
        <taxon>Aphidius</taxon>
    </lineage>
</organism>
<dbReference type="SUPFAM" id="SSF52833">
    <property type="entry name" value="Thioredoxin-like"/>
    <property type="match status" value="2"/>
</dbReference>
<protein>
    <recommendedName>
        <fullName evidence="4">Thioredoxin domain-containing protein</fullName>
    </recommendedName>
</protein>
<accession>A0A834XXG7</accession>
<dbReference type="GO" id="GO:0005634">
    <property type="term" value="C:nucleus"/>
    <property type="evidence" value="ECO:0007669"/>
    <property type="project" value="TreeGrafter"/>
</dbReference>
<dbReference type="InterPro" id="IPR013766">
    <property type="entry name" value="Thioredoxin_domain"/>
</dbReference>
<dbReference type="CDD" id="cd02984">
    <property type="entry name" value="TRX_PICOT"/>
    <property type="match status" value="1"/>
</dbReference>
<dbReference type="PANTHER" id="PTHR10293:SF73">
    <property type="entry name" value="GLUTAREDOXIN-3"/>
    <property type="match status" value="1"/>
</dbReference>
<feature type="domain" description="Thioredoxin" evidence="4">
    <location>
        <begin position="1"/>
        <end position="107"/>
    </location>
</feature>
<dbReference type="Pfam" id="PF00462">
    <property type="entry name" value="Glutaredoxin"/>
    <property type="match status" value="1"/>
</dbReference>
<keyword evidence="1" id="KW-0479">Metal-binding</keyword>
<evidence type="ECO:0000313" key="6">
    <source>
        <dbReference type="Proteomes" id="UP000639338"/>
    </source>
</evidence>
<name>A0A834XXG7_APHGI</name>
<dbReference type="InterPro" id="IPR004480">
    <property type="entry name" value="Monothiol_GRX-rel"/>
</dbReference>
<dbReference type="GO" id="GO:0006879">
    <property type="term" value="P:intracellular iron ion homeostasis"/>
    <property type="evidence" value="ECO:0007669"/>
    <property type="project" value="TreeGrafter"/>
</dbReference>
<dbReference type="Gene3D" id="3.40.30.10">
    <property type="entry name" value="Glutaredoxin"/>
    <property type="match status" value="2"/>
</dbReference>
<evidence type="ECO:0000259" key="4">
    <source>
        <dbReference type="PROSITE" id="PS51352"/>
    </source>
</evidence>
<dbReference type="PANTHER" id="PTHR10293">
    <property type="entry name" value="GLUTAREDOXIN FAMILY MEMBER"/>
    <property type="match status" value="1"/>
</dbReference>
<dbReference type="Proteomes" id="UP000639338">
    <property type="component" value="Unassembled WGS sequence"/>
</dbReference>
<dbReference type="OrthoDB" id="415696at2759"/>
<dbReference type="AlphaFoldDB" id="A0A834XXG7"/>
<evidence type="ECO:0000256" key="2">
    <source>
        <dbReference type="ARBA" id="ARBA00023004"/>
    </source>
</evidence>
<comment type="caution">
    <text evidence="5">The sequence shown here is derived from an EMBL/GenBank/DDBJ whole genome shotgun (WGS) entry which is preliminary data.</text>
</comment>
<dbReference type="PROSITE" id="PS51354">
    <property type="entry name" value="GLUTAREDOXIN_2"/>
    <property type="match status" value="1"/>
</dbReference>
<dbReference type="FunFam" id="3.40.30.10:FF:000012">
    <property type="entry name" value="Monothiol glutaredoxin"/>
    <property type="match status" value="1"/>
</dbReference>
<dbReference type="GO" id="GO:0046872">
    <property type="term" value="F:metal ion binding"/>
    <property type="evidence" value="ECO:0007669"/>
    <property type="project" value="UniProtKB-KW"/>
</dbReference>
<gene>
    <name evidence="5" type="ORF">HCN44_010037</name>
</gene>
<dbReference type="GO" id="GO:0005829">
    <property type="term" value="C:cytosol"/>
    <property type="evidence" value="ECO:0007669"/>
    <property type="project" value="TreeGrafter"/>
</dbReference>
<dbReference type="CDD" id="cd03028">
    <property type="entry name" value="GRX_PICOT_like"/>
    <property type="match status" value="1"/>
</dbReference>
<evidence type="ECO:0000256" key="1">
    <source>
        <dbReference type="ARBA" id="ARBA00022723"/>
    </source>
</evidence>
<evidence type="ECO:0000313" key="5">
    <source>
        <dbReference type="EMBL" id="KAF7993442.1"/>
    </source>
</evidence>
<dbReference type="InterPro" id="IPR002109">
    <property type="entry name" value="Glutaredoxin"/>
</dbReference>
<dbReference type="EMBL" id="JACMRX010000003">
    <property type="protein sequence ID" value="KAF7993442.1"/>
    <property type="molecule type" value="Genomic_DNA"/>
</dbReference>
<keyword evidence="3" id="KW-0411">Iron-sulfur</keyword>
<dbReference type="GO" id="GO:0051536">
    <property type="term" value="F:iron-sulfur cluster binding"/>
    <property type="evidence" value="ECO:0007669"/>
    <property type="project" value="UniProtKB-KW"/>
</dbReference>
<dbReference type="NCBIfam" id="TIGR00365">
    <property type="entry name" value="Grx4 family monothiol glutaredoxin"/>
    <property type="match status" value="1"/>
</dbReference>
<evidence type="ECO:0000256" key="3">
    <source>
        <dbReference type="ARBA" id="ARBA00023014"/>
    </source>
</evidence>
<keyword evidence="6" id="KW-1185">Reference proteome</keyword>
<dbReference type="Pfam" id="PF00085">
    <property type="entry name" value="Thioredoxin"/>
    <property type="match status" value="1"/>
</dbReference>
<dbReference type="PROSITE" id="PS51352">
    <property type="entry name" value="THIOREDOXIN_2"/>
    <property type="match status" value="1"/>
</dbReference>